<evidence type="ECO:0000313" key="2">
    <source>
        <dbReference type="Proteomes" id="UP001633002"/>
    </source>
</evidence>
<dbReference type="EMBL" id="JBJQOH010000007">
    <property type="protein sequence ID" value="KAL3681334.1"/>
    <property type="molecule type" value="Genomic_DNA"/>
</dbReference>
<sequence>MRSNRREAGVRADWFSTKKHVLGWANTSMQQLSDLAEHRVMTAAELDVLEREKCLGGHRLTEVDGKAAGGSSQQEIADAFKFSRCNVVTIVIAHSRHFNEWSRRSAGRRAGYFAMARYQCSLADVQSAITNGQSSYFKRLAIHMIGYEASCSWSSKFTYIACYMPLQNGRHCLKSVERKQQCIDDLRWQENRPVYRFQLKLADGSLNGRSVKVTIFNSVGVMLKRYALEFRSLPYLLQERLVLEA</sequence>
<proteinExistence type="predicted"/>
<keyword evidence="2" id="KW-1185">Reference proteome</keyword>
<organism evidence="1 2">
    <name type="scientific">Riccia sorocarpa</name>
    <dbReference type="NCBI Taxonomy" id="122646"/>
    <lineage>
        <taxon>Eukaryota</taxon>
        <taxon>Viridiplantae</taxon>
        <taxon>Streptophyta</taxon>
        <taxon>Embryophyta</taxon>
        <taxon>Marchantiophyta</taxon>
        <taxon>Marchantiopsida</taxon>
        <taxon>Marchantiidae</taxon>
        <taxon>Marchantiales</taxon>
        <taxon>Ricciaceae</taxon>
        <taxon>Riccia</taxon>
    </lineage>
</organism>
<reference evidence="1 2" key="1">
    <citation type="submission" date="2024-09" db="EMBL/GenBank/DDBJ databases">
        <title>Chromosome-scale assembly of Riccia sorocarpa.</title>
        <authorList>
            <person name="Paukszto L."/>
        </authorList>
    </citation>
    <scope>NUCLEOTIDE SEQUENCE [LARGE SCALE GENOMIC DNA]</scope>
    <source>
        <strain evidence="1">LP-2024</strain>
        <tissue evidence="1">Aerial parts of the thallus</tissue>
    </source>
</reference>
<evidence type="ECO:0000313" key="1">
    <source>
        <dbReference type="EMBL" id="KAL3681334.1"/>
    </source>
</evidence>
<protein>
    <submittedName>
        <fullName evidence="1">Uncharacterized protein</fullName>
    </submittedName>
</protein>
<dbReference type="Proteomes" id="UP001633002">
    <property type="component" value="Unassembled WGS sequence"/>
</dbReference>
<accession>A0ABD3GW61</accession>
<gene>
    <name evidence="1" type="ORF">R1sor_024290</name>
</gene>
<comment type="caution">
    <text evidence="1">The sequence shown here is derived from an EMBL/GenBank/DDBJ whole genome shotgun (WGS) entry which is preliminary data.</text>
</comment>
<name>A0ABD3GW61_9MARC</name>
<dbReference type="AlphaFoldDB" id="A0ABD3GW61"/>